<dbReference type="InterPro" id="IPR014438">
    <property type="entry name" value="Glucan_biosyn_MdoG/MdoD"/>
</dbReference>
<dbReference type="Gene3D" id="2.60.40.10">
    <property type="entry name" value="Immunoglobulins"/>
    <property type="match status" value="1"/>
</dbReference>
<evidence type="ECO:0000256" key="1">
    <source>
        <dbReference type="ARBA" id="ARBA00004418"/>
    </source>
</evidence>
<accession>A0ABY2XNT6</accession>
<reference evidence="8 9" key="1">
    <citation type="submission" date="2019-05" db="EMBL/GenBank/DDBJ databases">
        <title>Genome of Alcanivorax gelatiniphagus, an oil degrading marine bacteria.</title>
        <authorList>
            <person name="Kwon K.K."/>
        </authorList>
    </citation>
    <scope>NUCLEOTIDE SEQUENCE [LARGE SCALE GENOMIC DNA]</scope>
    <source>
        <strain evidence="8 9">MEBiC 08158</strain>
    </source>
</reference>
<comment type="caution">
    <text evidence="8">The sequence shown here is derived from an EMBL/GenBank/DDBJ whole genome shotgun (WGS) entry which is preliminary data.</text>
</comment>
<dbReference type="PANTHER" id="PTHR30504:SF3">
    <property type="entry name" value="GLUCANS BIOSYNTHESIS PROTEIN D"/>
    <property type="match status" value="1"/>
</dbReference>
<dbReference type="InterPro" id="IPR013783">
    <property type="entry name" value="Ig-like_fold"/>
</dbReference>
<keyword evidence="4 6" id="KW-0732">Signal</keyword>
<dbReference type="InterPro" id="IPR014718">
    <property type="entry name" value="GH-type_carb-bd"/>
</dbReference>
<feature type="signal peptide" evidence="6">
    <location>
        <begin position="1"/>
        <end position="26"/>
    </location>
</feature>
<comment type="similarity">
    <text evidence="3">Belongs to the OpgD/OpgG family.</text>
</comment>
<evidence type="ECO:0000256" key="6">
    <source>
        <dbReference type="SAM" id="SignalP"/>
    </source>
</evidence>
<evidence type="ECO:0000256" key="5">
    <source>
        <dbReference type="ARBA" id="ARBA00022764"/>
    </source>
</evidence>
<gene>
    <name evidence="8" type="ORF">FGS76_04110</name>
</gene>
<evidence type="ECO:0000313" key="8">
    <source>
        <dbReference type="EMBL" id="TMW14123.1"/>
    </source>
</evidence>
<comment type="subcellular location">
    <subcellularLocation>
        <location evidence="1">Periplasm</location>
    </subcellularLocation>
</comment>
<name>A0ABY2XNT6_9GAMM</name>
<proteinExistence type="inferred from homology"/>
<dbReference type="InterPro" id="IPR011013">
    <property type="entry name" value="Gal_mutarotase_sf_dom"/>
</dbReference>
<dbReference type="InterPro" id="IPR014756">
    <property type="entry name" value="Ig_E-set"/>
</dbReference>
<dbReference type="PANTHER" id="PTHR30504">
    <property type="entry name" value="GLUCANS BIOSYNTHESIS PROTEIN"/>
    <property type="match status" value="1"/>
</dbReference>
<feature type="chain" id="PRO_5047508055" evidence="6">
    <location>
        <begin position="27"/>
        <end position="559"/>
    </location>
</feature>
<dbReference type="Gene3D" id="2.70.98.10">
    <property type="match status" value="1"/>
</dbReference>
<evidence type="ECO:0000256" key="3">
    <source>
        <dbReference type="ARBA" id="ARBA00009284"/>
    </source>
</evidence>
<sequence length="559" mass="62755">MKRRTLLKSALAMAAWYGLPSAPLFAAARANASTAEASTADNPLADGQAQPFSFDGLRRRAREQAARPYRDGARRLPDTLAALTPHQYNEIGFDPGRALWRGQSDQLNVQFIHAGMAFDQPVRMYSVDPDSGQAREIHFRPELFDYHRADVDVAQLGSDLGFAGFRVFKAPSLDEKDIISFLGASYFRAVDGSYQYGLSARGATVNTFAEGEQEEFPDFTHFWFETPARNATRFTAYALLDSPKLAGAYRFVIDCGDDGVVMDIDSHLFPREAVSQLGIAPMTSMFSCGGHQRRQCRTLHPRVHDSDRLALWRGNGEWVCRPLNNPPRIQFNAFGDHDPKGFGLLQTHRDFDDYEDVIGRYHDRPSLWVEPKGQWGDGEIQLLELPTTGETMDNVVAFWKPRQAIQGGEALSFGYRLHWAARAPVHTELARVRATLSGMGGFPEGWAPGEHYPEVWAERIAVDFVGGELKALYDADIDVDTQLDTSAGQVKDLHVLWVKDLDGFRILFDWYPDSDATDPVNMRLTLSARGKVISETWLFQYFPPPKEERRFPPFPGSQA</sequence>
<keyword evidence="5" id="KW-0574">Periplasm</keyword>
<comment type="pathway">
    <text evidence="2">Glycan metabolism; osmoregulated periplasmic glucan (OPG) biosynthesis.</text>
</comment>
<dbReference type="InterPro" id="IPR007444">
    <property type="entry name" value="Glucan_biosyn_MdoG_C"/>
</dbReference>
<evidence type="ECO:0000313" key="9">
    <source>
        <dbReference type="Proteomes" id="UP000739180"/>
    </source>
</evidence>
<protein>
    <submittedName>
        <fullName evidence="8">Glucan biosynthesis protein D</fullName>
    </submittedName>
</protein>
<dbReference type="EMBL" id="VCQT01000019">
    <property type="protein sequence ID" value="TMW14123.1"/>
    <property type="molecule type" value="Genomic_DNA"/>
</dbReference>
<evidence type="ECO:0000259" key="7">
    <source>
        <dbReference type="Pfam" id="PF04349"/>
    </source>
</evidence>
<feature type="domain" description="Glucan biosynthesis periplasmic MdoG C-terminal" evidence="7">
    <location>
        <begin position="52"/>
        <end position="541"/>
    </location>
</feature>
<dbReference type="RefSeq" id="WP_138771363.1">
    <property type="nucleotide sequence ID" value="NZ_JBHSSX010000010.1"/>
</dbReference>
<keyword evidence="9" id="KW-1185">Reference proteome</keyword>
<evidence type="ECO:0000256" key="4">
    <source>
        <dbReference type="ARBA" id="ARBA00022729"/>
    </source>
</evidence>
<organism evidence="8 9">
    <name type="scientific">Alloalcanivorax gelatiniphagus</name>
    <dbReference type="NCBI Taxonomy" id="1194167"/>
    <lineage>
        <taxon>Bacteria</taxon>
        <taxon>Pseudomonadati</taxon>
        <taxon>Pseudomonadota</taxon>
        <taxon>Gammaproteobacteria</taxon>
        <taxon>Oceanospirillales</taxon>
        <taxon>Alcanivoracaceae</taxon>
        <taxon>Alloalcanivorax</taxon>
    </lineage>
</organism>
<dbReference type="SUPFAM" id="SSF81296">
    <property type="entry name" value="E set domains"/>
    <property type="match status" value="1"/>
</dbReference>
<evidence type="ECO:0000256" key="2">
    <source>
        <dbReference type="ARBA" id="ARBA00005001"/>
    </source>
</evidence>
<dbReference type="Pfam" id="PF04349">
    <property type="entry name" value="MdoG"/>
    <property type="match status" value="1"/>
</dbReference>
<dbReference type="Proteomes" id="UP000739180">
    <property type="component" value="Unassembled WGS sequence"/>
</dbReference>
<dbReference type="SUPFAM" id="SSF74650">
    <property type="entry name" value="Galactose mutarotase-like"/>
    <property type="match status" value="1"/>
</dbReference>
<dbReference type="PIRSF" id="PIRSF006281">
    <property type="entry name" value="MdoG"/>
    <property type="match status" value="1"/>
</dbReference>